<feature type="binding site" evidence="4">
    <location>
        <position position="229"/>
    </location>
    <ligand>
        <name>a divalent metal cation</name>
        <dbReference type="ChEBI" id="CHEBI:60240"/>
        <label>1</label>
    </ligand>
</feature>
<comment type="similarity">
    <text evidence="1">Belongs to the GTP cyclohydrolase I type 2/NIF3 family.</text>
</comment>
<evidence type="ECO:0000256" key="3">
    <source>
        <dbReference type="ARBA" id="ARBA00022723"/>
    </source>
</evidence>
<organism evidence="5 6">
    <name type="scientific">Paenibacillus mucilaginosus (strain KNP414)</name>
    <dbReference type="NCBI Taxonomy" id="1036673"/>
    <lineage>
        <taxon>Bacteria</taxon>
        <taxon>Bacillati</taxon>
        <taxon>Bacillota</taxon>
        <taxon>Bacilli</taxon>
        <taxon>Bacillales</taxon>
        <taxon>Paenibacillaceae</taxon>
        <taxon>Paenibacillus</taxon>
    </lineage>
</organism>
<evidence type="ECO:0000256" key="4">
    <source>
        <dbReference type="PIRSR" id="PIRSR602678-1"/>
    </source>
</evidence>
<sequence length="265" mass="29180">MAQLTVREVIRSLEEPVGVLEKTVDTLKCGSPDRVVTGIVTAFMPTQHVLEQAAALGANLVVAHEGAYYSHHDPADFLEQDPVYLEKRQWIEASGLAIYRFHDYWHRYRPDGIMTGLLQSLGWEEYVVEDLPAATILEVPALTLGEAAEVVKSRLGLAFVRVSGDLSTPCTRIGLLAGYRGGGGSAIPLFGKGQVDLIIAGEGPEWETPEYVRDAVHQGRPKGLIMLGHAESEEPGMRYLAELLQRRFPEVPVHFLADKPVFRAV</sequence>
<gene>
    <name evidence="5" type="ordered locus">KNP414_02076</name>
</gene>
<proteinExistence type="inferred from homology"/>
<dbReference type="PATRIC" id="fig|1036673.3.peg.1860"/>
<feature type="binding site" evidence="4">
    <location>
        <position position="233"/>
    </location>
    <ligand>
        <name>a divalent metal cation</name>
        <dbReference type="ChEBI" id="CHEBI:60240"/>
        <label>1</label>
    </ligand>
</feature>
<dbReference type="KEGG" id="pms:KNP414_02076"/>
<evidence type="ECO:0000256" key="1">
    <source>
        <dbReference type="ARBA" id="ARBA00006964"/>
    </source>
</evidence>
<name>F8FRT0_PAEMK</name>
<dbReference type="Proteomes" id="UP000006620">
    <property type="component" value="Chromosome"/>
</dbReference>
<evidence type="ECO:0000313" key="6">
    <source>
        <dbReference type="Proteomes" id="UP000006620"/>
    </source>
</evidence>
<dbReference type="EMBL" id="CP002869">
    <property type="protein sequence ID" value="AEI40637.1"/>
    <property type="molecule type" value="Genomic_DNA"/>
</dbReference>
<evidence type="ECO:0000313" key="5">
    <source>
        <dbReference type="EMBL" id="AEI40637.1"/>
    </source>
</evidence>
<dbReference type="InterPro" id="IPR036069">
    <property type="entry name" value="DUF34/NIF3_sf"/>
</dbReference>
<dbReference type="SUPFAM" id="SSF102705">
    <property type="entry name" value="NIF3 (NGG1p interacting factor 3)-like"/>
    <property type="match status" value="1"/>
</dbReference>
<reference evidence="5 6" key="2">
    <citation type="journal article" date="2013" name="Genome Announc.">
        <title>Genome Sequence of Growth-Improving Paenibacillus mucilaginosus Strain KNP414.</title>
        <authorList>
            <person name="Lu J.J."/>
            <person name="Wang J.F."/>
            <person name="Hu X.F."/>
        </authorList>
    </citation>
    <scope>NUCLEOTIDE SEQUENCE [LARGE SCALE GENOMIC DNA]</scope>
    <source>
        <strain evidence="5 6">KNP414</strain>
    </source>
</reference>
<dbReference type="Gene3D" id="3.40.1390.30">
    <property type="entry name" value="NIF3 (NGG1p interacting factor 3)-like"/>
    <property type="match status" value="2"/>
</dbReference>
<evidence type="ECO:0000256" key="2">
    <source>
        <dbReference type="ARBA" id="ARBA00022112"/>
    </source>
</evidence>
<reference evidence="6" key="1">
    <citation type="submission" date="2011-06" db="EMBL/GenBank/DDBJ databases">
        <title>Complete genome sequence of Paenibacillus mucilaginosus KNP414.</title>
        <authorList>
            <person name="Wang J."/>
            <person name="Hu S."/>
            <person name="Hu X."/>
            <person name="Zhang B."/>
            <person name="Dong D."/>
            <person name="Zhang S."/>
            <person name="Zhao K."/>
            <person name="Wu D."/>
        </authorList>
    </citation>
    <scope>NUCLEOTIDE SEQUENCE [LARGE SCALE GENOMIC DNA]</scope>
    <source>
        <strain evidence="6">KNP414</strain>
    </source>
</reference>
<dbReference type="AlphaFoldDB" id="F8FRT0"/>
<dbReference type="GO" id="GO:0005737">
    <property type="term" value="C:cytoplasm"/>
    <property type="evidence" value="ECO:0007669"/>
    <property type="project" value="TreeGrafter"/>
</dbReference>
<feature type="binding site" evidence="4">
    <location>
        <position position="64"/>
    </location>
    <ligand>
        <name>a divalent metal cation</name>
        <dbReference type="ChEBI" id="CHEBI:60240"/>
        <label>2</label>
    </ligand>
</feature>
<dbReference type="GO" id="GO:0046872">
    <property type="term" value="F:metal ion binding"/>
    <property type="evidence" value="ECO:0007669"/>
    <property type="project" value="UniProtKB-KW"/>
</dbReference>
<dbReference type="RefSeq" id="WP_013915798.1">
    <property type="nucleotide sequence ID" value="NC_015690.1"/>
</dbReference>
<dbReference type="PANTHER" id="PTHR13799:SF14">
    <property type="entry name" value="GTP CYCLOHYDROLASE 1 TYPE 2 HOMOLOG"/>
    <property type="match status" value="1"/>
</dbReference>
<dbReference type="PANTHER" id="PTHR13799">
    <property type="entry name" value="NGG1 INTERACTING FACTOR 3"/>
    <property type="match status" value="1"/>
</dbReference>
<dbReference type="InterPro" id="IPR002678">
    <property type="entry name" value="DUF34/NIF3"/>
</dbReference>
<keyword evidence="3 4" id="KW-0479">Metal-binding</keyword>
<protein>
    <recommendedName>
        <fullName evidence="2">GTP cyclohydrolase 1 type 2 homolog</fullName>
    </recommendedName>
</protein>
<dbReference type="Pfam" id="PF01784">
    <property type="entry name" value="DUF34_NIF3"/>
    <property type="match status" value="1"/>
</dbReference>
<dbReference type="HOGENOM" id="CLU_089937_1_0_9"/>
<accession>F8FRT0</accession>